<feature type="domain" description="Putative phage metallopeptidase" evidence="1">
    <location>
        <begin position="4"/>
        <end position="103"/>
    </location>
</feature>
<dbReference type="Proteomes" id="UP000033860">
    <property type="component" value="Unassembled WGS sequence"/>
</dbReference>
<protein>
    <submittedName>
        <fullName evidence="2">Metallopeptidase</fullName>
    </submittedName>
</protein>
<evidence type="ECO:0000259" key="1">
    <source>
        <dbReference type="Pfam" id="PF18894"/>
    </source>
</evidence>
<comment type="caution">
    <text evidence="2">The sequence shown here is derived from an EMBL/GenBank/DDBJ whole genome shotgun (WGS) entry which is preliminary data.</text>
</comment>
<organism evidence="2 3">
    <name type="scientific">Candidatus Beckwithbacteria bacterium GW2011_GWB1_47_15</name>
    <dbReference type="NCBI Taxonomy" id="1618371"/>
    <lineage>
        <taxon>Bacteria</taxon>
        <taxon>Candidatus Beckwithiibacteriota</taxon>
    </lineage>
</organism>
<dbReference type="AlphaFoldDB" id="A0A0G1U358"/>
<evidence type="ECO:0000313" key="2">
    <source>
        <dbReference type="EMBL" id="KKU60768.1"/>
    </source>
</evidence>
<proteinExistence type="predicted"/>
<dbReference type="EMBL" id="LCNT01000007">
    <property type="protein sequence ID" value="KKU60768.1"/>
    <property type="molecule type" value="Genomic_DNA"/>
</dbReference>
<reference evidence="2 3" key="1">
    <citation type="journal article" date="2015" name="Nature">
        <title>rRNA introns, odd ribosomes, and small enigmatic genomes across a large radiation of phyla.</title>
        <authorList>
            <person name="Brown C.T."/>
            <person name="Hug L.A."/>
            <person name="Thomas B.C."/>
            <person name="Sharon I."/>
            <person name="Castelle C.J."/>
            <person name="Singh A."/>
            <person name="Wilkins M.J."/>
            <person name="Williams K.H."/>
            <person name="Banfield J.F."/>
        </authorList>
    </citation>
    <scope>NUCLEOTIDE SEQUENCE [LARGE SCALE GENOMIC DNA]</scope>
</reference>
<dbReference type="Pfam" id="PF18894">
    <property type="entry name" value="PhageMetallopep"/>
    <property type="match status" value="1"/>
</dbReference>
<evidence type="ECO:0000313" key="3">
    <source>
        <dbReference type="Proteomes" id="UP000033860"/>
    </source>
</evidence>
<name>A0A0G1U358_9BACT</name>
<gene>
    <name evidence="2" type="ORF">UX85_C0007G0055</name>
</gene>
<sequence length="123" mass="14509">MDLQLAPDIKKRLKKIHHKLDLPHVNPDRIVCFRSFHSRSRARARIWGFPKIWQLALGKPPHYVIEVLAEKFDHLSADDQTRVLIHELLHIPKNFSGALLPHRRRGFSLDHRSVENLFKLFKS</sequence>
<accession>A0A0G1U358</accession>
<dbReference type="InterPro" id="IPR043998">
    <property type="entry name" value="Put_Metallopep"/>
</dbReference>